<evidence type="ECO:0000313" key="3">
    <source>
        <dbReference type="Proteomes" id="UP001566132"/>
    </source>
</evidence>
<dbReference type="EMBL" id="JBDJPC010000005">
    <property type="protein sequence ID" value="KAL1501594.1"/>
    <property type="molecule type" value="Genomic_DNA"/>
</dbReference>
<keyword evidence="3" id="KW-1185">Reference proteome</keyword>
<dbReference type="Proteomes" id="UP001566132">
    <property type="component" value="Unassembled WGS sequence"/>
</dbReference>
<evidence type="ECO:0000256" key="1">
    <source>
        <dbReference type="SAM" id="Phobius"/>
    </source>
</evidence>
<protein>
    <submittedName>
        <fullName evidence="2">Uncharacterized protein</fullName>
    </submittedName>
</protein>
<reference evidence="2 3" key="1">
    <citation type="submission" date="2024-05" db="EMBL/GenBank/DDBJ databases">
        <title>Genetic variation in Jamaican populations of the coffee berry borer (Hypothenemus hampei).</title>
        <authorList>
            <person name="Errbii M."/>
            <person name="Myrie A."/>
        </authorList>
    </citation>
    <scope>NUCLEOTIDE SEQUENCE [LARGE SCALE GENOMIC DNA]</scope>
    <source>
        <strain evidence="2">JA-Hopewell-2020-01-JO</strain>
        <tissue evidence="2">Whole body</tissue>
    </source>
</reference>
<evidence type="ECO:0000313" key="2">
    <source>
        <dbReference type="EMBL" id="KAL1501594.1"/>
    </source>
</evidence>
<accession>A0ABD1ES50</accession>
<dbReference type="AlphaFoldDB" id="A0ABD1ES50"/>
<proteinExistence type="predicted"/>
<gene>
    <name evidence="2" type="ORF">ABEB36_006891</name>
</gene>
<feature type="transmembrane region" description="Helical" evidence="1">
    <location>
        <begin position="55"/>
        <end position="77"/>
    </location>
</feature>
<keyword evidence="1" id="KW-0472">Membrane</keyword>
<keyword evidence="1" id="KW-0812">Transmembrane</keyword>
<comment type="caution">
    <text evidence="2">The sequence shown here is derived from an EMBL/GenBank/DDBJ whole genome shotgun (WGS) entry which is preliminary data.</text>
</comment>
<name>A0ABD1ES50_HYPHA</name>
<sequence length="192" mass="22080">MVKTHEDHLSFDNSIPSDSFNTVSINKYNSSFYSFDVSKYEEHLQKLHTIIRIKALIAVITLIGGAILALGINVLMIGKRENTQERKFLKTNEHSSEDILQYLVFFKEYMCLDSNIGTLANNKVNDSLMLRPCLNDTNDFWTCVPVKKQEIPFFHLNHVRKEAIGGIFLLKIMSSSIENMEIEPKGSDRYEE</sequence>
<keyword evidence="1" id="KW-1133">Transmembrane helix</keyword>
<organism evidence="2 3">
    <name type="scientific">Hypothenemus hampei</name>
    <name type="common">Coffee berry borer</name>
    <dbReference type="NCBI Taxonomy" id="57062"/>
    <lineage>
        <taxon>Eukaryota</taxon>
        <taxon>Metazoa</taxon>
        <taxon>Ecdysozoa</taxon>
        <taxon>Arthropoda</taxon>
        <taxon>Hexapoda</taxon>
        <taxon>Insecta</taxon>
        <taxon>Pterygota</taxon>
        <taxon>Neoptera</taxon>
        <taxon>Endopterygota</taxon>
        <taxon>Coleoptera</taxon>
        <taxon>Polyphaga</taxon>
        <taxon>Cucujiformia</taxon>
        <taxon>Curculionidae</taxon>
        <taxon>Scolytinae</taxon>
        <taxon>Hypothenemus</taxon>
    </lineage>
</organism>